<dbReference type="AlphaFoldDB" id="A0AAV0ZTD3"/>
<dbReference type="InterPro" id="IPR011990">
    <property type="entry name" value="TPR-like_helical_dom_sf"/>
</dbReference>
<accession>A0AAV0ZTD3</accession>
<gene>
    <name evidence="2" type="ORF">VFH_II227920</name>
</gene>
<evidence type="ECO:0000256" key="1">
    <source>
        <dbReference type="ARBA" id="ARBA00007626"/>
    </source>
</evidence>
<dbReference type="Proteomes" id="UP001157006">
    <property type="component" value="Chromosome 2"/>
</dbReference>
<sequence>MIVKGFKPDKYSNAGLLSSLYAERRIDEAIYVYRSSAMMYHTNDALIHTVLMRGIINAGQYHLAALFFRSAAVQKRPFDSGAYVAGMRAQLRSGLTLETNTLFHWMKKNGLEPNVQTFIMILFSTLKGKVLQKIKLLMKEMIDSRIDLGDINFFNLCNLKCRCNLVLDSISPEDMLHYKRGDKIDIRVAGQVKLISYMDAV</sequence>
<keyword evidence="3" id="KW-1185">Reference proteome</keyword>
<proteinExistence type="inferred from homology"/>
<dbReference type="Gene3D" id="1.25.40.10">
    <property type="entry name" value="Tetratricopeptide repeat domain"/>
    <property type="match status" value="1"/>
</dbReference>
<evidence type="ECO:0000313" key="3">
    <source>
        <dbReference type="Proteomes" id="UP001157006"/>
    </source>
</evidence>
<evidence type="ECO:0000313" key="2">
    <source>
        <dbReference type="EMBL" id="CAI8600528.1"/>
    </source>
</evidence>
<dbReference type="PANTHER" id="PTHR47939:SF1">
    <property type="entry name" value="OS04G0684500 PROTEIN"/>
    <property type="match status" value="1"/>
</dbReference>
<comment type="similarity">
    <text evidence="1">Belongs to the PPR family. P subfamily.</text>
</comment>
<protein>
    <recommendedName>
        <fullName evidence="4">Pentatricopeptide repeat-containing protein</fullName>
    </recommendedName>
</protein>
<name>A0AAV0ZTD3_VICFA</name>
<dbReference type="EMBL" id="OX451737">
    <property type="protein sequence ID" value="CAI8600528.1"/>
    <property type="molecule type" value="Genomic_DNA"/>
</dbReference>
<dbReference type="InterPro" id="IPR050667">
    <property type="entry name" value="PPR-containing_protein"/>
</dbReference>
<organism evidence="2 3">
    <name type="scientific">Vicia faba</name>
    <name type="common">Broad bean</name>
    <name type="synonym">Faba vulgaris</name>
    <dbReference type="NCBI Taxonomy" id="3906"/>
    <lineage>
        <taxon>Eukaryota</taxon>
        <taxon>Viridiplantae</taxon>
        <taxon>Streptophyta</taxon>
        <taxon>Embryophyta</taxon>
        <taxon>Tracheophyta</taxon>
        <taxon>Spermatophyta</taxon>
        <taxon>Magnoliopsida</taxon>
        <taxon>eudicotyledons</taxon>
        <taxon>Gunneridae</taxon>
        <taxon>Pentapetalae</taxon>
        <taxon>rosids</taxon>
        <taxon>fabids</taxon>
        <taxon>Fabales</taxon>
        <taxon>Fabaceae</taxon>
        <taxon>Papilionoideae</taxon>
        <taxon>50 kb inversion clade</taxon>
        <taxon>NPAAA clade</taxon>
        <taxon>Hologalegina</taxon>
        <taxon>IRL clade</taxon>
        <taxon>Fabeae</taxon>
        <taxon>Vicia</taxon>
    </lineage>
</organism>
<evidence type="ECO:0008006" key="4">
    <source>
        <dbReference type="Google" id="ProtNLM"/>
    </source>
</evidence>
<dbReference type="PANTHER" id="PTHR47939">
    <property type="entry name" value="MEMBRANE-ASSOCIATED SALT-INDUCIBLE PROTEIN-LIKE"/>
    <property type="match status" value="1"/>
</dbReference>
<reference evidence="2 3" key="1">
    <citation type="submission" date="2023-01" db="EMBL/GenBank/DDBJ databases">
        <authorList>
            <person name="Kreplak J."/>
        </authorList>
    </citation>
    <scope>NUCLEOTIDE SEQUENCE [LARGE SCALE GENOMIC DNA]</scope>
</reference>